<dbReference type="EMBL" id="KV453950">
    <property type="protein sequence ID" value="ODV70806.1"/>
    <property type="molecule type" value="Genomic_DNA"/>
</dbReference>
<name>A0A1E4RU86_CYBJN</name>
<dbReference type="GO" id="GO:0000725">
    <property type="term" value="P:recombinational repair"/>
    <property type="evidence" value="ECO:0007669"/>
    <property type="project" value="InterPro"/>
</dbReference>
<protein>
    <submittedName>
        <fullName evidence="1">Uncharacterized protein</fullName>
    </submittedName>
</protein>
<organism evidence="1 2">
    <name type="scientific">Cyberlindnera jadinii (strain ATCC 18201 / CBS 1600 / BCRC 20928 / JCM 3617 / NBRC 0987 / NRRL Y-1542)</name>
    <name type="common">Torula yeast</name>
    <name type="synonym">Candida utilis</name>
    <dbReference type="NCBI Taxonomy" id="983966"/>
    <lineage>
        <taxon>Eukaryota</taxon>
        <taxon>Fungi</taxon>
        <taxon>Dikarya</taxon>
        <taxon>Ascomycota</taxon>
        <taxon>Saccharomycotina</taxon>
        <taxon>Saccharomycetes</taxon>
        <taxon>Phaffomycetales</taxon>
        <taxon>Phaffomycetaceae</taxon>
        <taxon>Cyberlindnera</taxon>
    </lineage>
</organism>
<dbReference type="RefSeq" id="XP_020067845.1">
    <property type="nucleotide sequence ID" value="XM_020216008.1"/>
</dbReference>
<dbReference type="GO" id="GO:0097196">
    <property type="term" value="C:Shu complex"/>
    <property type="evidence" value="ECO:0007669"/>
    <property type="project" value="InterPro"/>
</dbReference>
<dbReference type="Gene3D" id="3.40.50.300">
    <property type="entry name" value="P-loop containing nucleotide triphosphate hydrolases"/>
    <property type="match status" value="1"/>
</dbReference>
<accession>A0A1E4RU86</accession>
<proteinExistence type="predicted"/>
<dbReference type="AlphaFoldDB" id="A0A1E4RU86"/>
<keyword evidence="2" id="KW-1185">Reference proteome</keyword>
<dbReference type="Proteomes" id="UP000094389">
    <property type="component" value="Unassembled WGS sequence"/>
</dbReference>
<sequence>MELVNSLEFTTLRQFISPVERFVALPGVIEGSGHLHVVCGDHGQRAGVIRTCIESLREANGQTVVVDLGLSSRHLESQLGGHFGTEITVRTDIESFTQLLRCLMDMLEYKLDRMDLPLKLLVLDDLSVFHWDLLVDGTLEEEYTALAKILQRLRHQFGTAIVTTSLGVEFESGMTLKHHRHHQNKPVYCQWSCIPPVFLQQTHDIVLATDAGHLLWSNASS</sequence>
<reference evidence="1 2" key="1">
    <citation type="journal article" date="2016" name="Proc. Natl. Acad. Sci. U.S.A.">
        <title>Comparative genomics of biotechnologically important yeasts.</title>
        <authorList>
            <person name="Riley R."/>
            <person name="Haridas S."/>
            <person name="Wolfe K.H."/>
            <person name="Lopes M.R."/>
            <person name="Hittinger C.T."/>
            <person name="Goeker M."/>
            <person name="Salamov A.A."/>
            <person name="Wisecaver J.H."/>
            <person name="Long T.M."/>
            <person name="Calvey C.H."/>
            <person name="Aerts A.L."/>
            <person name="Barry K.W."/>
            <person name="Choi C."/>
            <person name="Clum A."/>
            <person name="Coughlan A.Y."/>
            <person name="Deshpande S."/>
            <person name="Douglass A.P."/>
            <person name="Hanson S.J."/>
            <person name="Klenk H.-P."/>
            <person name="LaButti K.M."/>
            <person name="Lapidus A."/>
            <person name="Lindquist E.A."/>
            <person name="Lipzen A.M."/>
            <person name="Meier-Kolthoff J.P."/>
            <person name="Ohm R.A."/>
            <person name="Otillar R.P."/>
            <person name="Pangilinan J.L."/>
            <person name="Peng Y."/>
            <person name="Rokas A."/>
            <person name="Rosa C.A."/>
            <person name="Scheuner C."/>
            <person name="Sibirny A.A."/>
            <person name="Slot J.C."/>
            <person name="Stielow J.B."/>
            <person name="Sun H."/>
            <person name="Kurtzman C.P."/>
            <person name="Blackwell M."/>
            <person name="Grigoriev I.V."/>
            <person name="Jeffries T.W."/>
        </authorList>
    </citation>
    <scope>NUCLEOTIDE SEQUENCE [LARGE SCALE GENOMIC DNA]</scope>
    <source>
        <strain evidence="2">ATCC 18201 / CBS 1600 / BCRC 20928 / JCM 3617 / NBRC 0987 / NRRL Y-1542</strain>
    </source>
</reference>
<dbReference type="InterPro" id="IPR031779">
    <property type="entry name" value="Psy3"/>
</dbReference>
<dbReference type="GeneID" id="30990404"/>
<evidence type="ECO:0000313" key="1">
    <source>
        <dbReference type="EMBL" id="ODV70806.1"/>
    </source>
</evidence>
<evidence type="ECO:0000313" key="2">
    <source>
        <dbReference type="Proteomes" id="UP000094389"/>
    </source>
</evidence>
<dbReference type="InterPro" id="IPR027417">
    <property type="entry name" value="P-loop_NTPase"/>
</dbReference>
<gene>
    <name evidence="1" type="ORF">CYBJADRAFT_169969</name>
</gene>
<dbReference type="Pfam" id="PF16836">
    <property type="entry name" value="PSY3"/>
    <property type="match status" value="1"/>
</dbReference>
<dbReference type="GO" id="GO:0005634">
    <property type="term" value="C:nucleus"/>
    <property type="evidence" value="ECO:0007669"/>
    <property type="project" value="InterPro"/>
</dbReference>